<proteinExistence type="predicted"/>
<feature type="domain" description="EAL" evidence="9">
    <location>
        <begin position="770"/>
        <end position="1022"/>
    </location>
</feature>
<dbReference type="CDD" id="cd01949">
    <property type="entry name" value="GGDEF"/>
    <property type="match status" value="1"/>
</dbReference>
<dbReference type="PANTHER" id="PTHR44757">
    <property type="entry name" value="DIGUANYLATE CYCLASE DGCP"/>
    <property type="match status" value="1"/>
</dbReference>
<evidence type="ECO:0000256" key="5">
    <source>
        <dbReference type="PROSITE-ProRule" id="PRU00169"/>
    </source>
</evidence>
<dbReference type="Gene3D" id="3.30.450.20">
    <property type="entry name" value="PAS domain"/>
    <property type="match status" value="2"/>
</dbReference>
<dbReference type="PROSITE" id="PS50112">
    <property type="entry name" value="PAS"/>
    <property type="match status" value="2"/>
</dbReference>
<keyword evidence="3" id="KW-0808">Transferase</keyword>
<feature type="domain" description="PAS" evidence="7">
    <location>
        <begin position="168"/>
        <end position="215"/>
    </location>
</feature>
<dbReference type="SUPFAM" id="SSF52172">
    <property type="entry name" value="CheY-like"/>
    <property type="match status" value="1"/>
</dbReference>
<keyword evidence="5" id="KW-0597">Phosphoprotein</keyword>
<dbReference type="NCBIfam" id="TIGR00229">
    <property type="entry name" value="sensory_box"/>
    <property type="match status" value="1"/>
</dbReference>
<feature type="modified residue" description="4-aspartylphosphate" evidence="5">
    <location>
        <position position="52"/>
    </location>
</feature>
<evidence type="ECO:0000259" key="10">
    <source>
        <dbReference type="PROSITE" id="PS50887"/>
    </source>
</evidence>
<dbReference type="SMART" id="SM00091">
    <property type="entry name" value="PAS"/>
    <property type="match status" value="2"/>
</dbReference>
<dbReference type="Gene3D" id="3.30.450.40">
    <property type="match status" value="1"/>
</dbReference>
<dbReference type="SUPFAM" id="SSF55073">
    <property type="entry name" value="Nucleotide cyclase"/>
    <property type="match status" value="1"/>
</dbReference>
<evidence type="ECO:0000256" key="3">
    <source>
        <dbReference type="ARBA" id="ARBA00022679"/>
    </source>
</evidence>
<feature type="domain" description="GGDEF" evidence="10">
    <location>
        <begin position="631"/>
        <end position="761"/>
    </location>
</feature>
<dbReference type="InterPro" id="IPR043128">
    <property type="entry name" value="Rev_trsase/Diguanyl_cyclase"/>
</dbReference>
<dbReference type="Pfam" id="PF13185">
    <property type="entry name" value="GAF_2"/>
    <property type="match status" value="1"/>
</dbReference>
<dbReference type="Gene3D" id="3.40.50.2300">
    <property type="match status" value="1"/>
</dbReference>
<dbReference type="AlphaFoldDB" id="A0A1I4VK70"/>
<dbReference type="InterPro" id="IPR000700">
    <property type="entry name" value="PAS-assoc_C"/>
</dbReference>
<dbReference type="Pfam" id="PF00072">
    <property type="entry name" value="Response_reg"/>
    <property type="match status" value="1"/>
</dbReference>
<dbReference type="Pfam" id="PF08447">
    <property type="entry name" value="PAS_3"/>
    <property type="match status" value="1"/>
</dbReference>
<dbReference type="InterPro" id="IPR029787">
    <property type="entry name" value="Nucleotide_cyclase"/>
</dbReference>
<organism evidence="11 12">
    <name type="scientific">Dokdonella immobilis</name>
    <dbReference type="NCBI Taxonomy" id="578942"/>
    <lineage>
        <taxon>Bacteria</taxon>
        <taxon>Pseudomonadati</taxon>
        <taxon>Pseudomonadota</taxon>
        <taxon>Gammaproteobacteria</taxon>
        <taxon>Lysobacterales</taxon>
        <taxon>Rhodanobacteraceae</taxon>
        <taxon>Dokdonella</taxon>
    </lineage>
</organism>
<dbReference type="Gene3D" id="3.20.20.450">
    <property type="entry name" value="EAL domain"/>
    <property type="match status" value="1"/>
</dbReference>
<evidence type="ECO:0000259" key="8">
    <source>
        <dbReference type="PROSITE" id="PS50113"/>
    </source>
</evidence>
<accession>A0A1I4VK70</accession>
<dbReference type="EC" id="3.1.4.52" evidence="1"/>
<dbReference type="Gene3D" id="3.30.70.270">
    <property type="match status" value="1"/>
</dbReference>
<dbReference type="Pfam" id="PF00990">
    <property type="entry name" value="GGDEF"/>
    <property type="match status" value="1"/>
</dbReference>
<dbReference type="SUPFAM" id="SSF55785">
    <property type="entry name" value="PYP-like sensor domain (PAS domain)"/>
    <property type="match status" value="2"/>
</dbReference>
<dbReference type="SUPFAM" id="SSF55781">
    <property type="entry name" value="GAF domain-like"/>
    <property type="match status" value="1"/>
</dbReference>
<dbReference type="FunFam" id="3.20.20.450:FF:000001">
    <property type="entry name" value="Cyclic di-GMP phosphodiesterase yahA"/>
    <property type="match status" value="1"/>
</dbReference>
<dbReference type="InterPro" id="IPR011006">
    <property type="entry name" value="CheY-like_superfamily"/>
</dbReference>
<name>A0A1I4VK70_9GAMM</name>
<feature type="domain" description="PAC" evidence="8">
    <location>
        <begin position="244"/>
        <end position="297"/>
    </location>
</feature>
<evidence type="ECO:0000259" key="9">
    <source>
        <dbReference type="PROSITE" id="PS50883"/>
    </source>
</evidence>
<dbReference type="PANTHER" id="PTHR44757:SF2">
    <property type="entry name" value="BIOFILM ARCHITECTURE MAINTENANCE PROTEIN MBAA"/>
    <property type="match status" value="1"/>
</dbReference>
<dbReference type="InterPro" id="IPR001789">
    <property type="entry name" value="Sig_transdc_resp-reg_receiver"/>
</dbReference>
<dbReference type="PROSITE" id="PS50887">
    <property type="entry name" value="GGDEF"/>
    <property type="match status" value="1"/>
</dbReference>
<dbReference type="GO" id="GO:0071111">
    <property type="term" value="F:cyclic-guanylate-specific phosphodiesterase activity"/>
    <property type="evidence" value="ECO:0007669"/>
    <property type="project" value="UniProtKB-EC"/>
</dbReference>
<dbReference type="InterPro" id="IPR052155">
    <property type="entry name" value="Biofilm_reg_signaling"/>
</dbReference>
<dbReference type="Pfam" id="PF00989">
    <property type="entry name" value="PAS"/>
    <property type="match status" value="1"/>
</dbReference>
<dbReference type="InterPro" id="IPR000160">
    <property type="entry name" value="GGDEF_dom"/>
</dbReference>
<dbReference type="InterPro" id="IPR035919">
    <property type="entry name" value="EAL_sf"/>
</dbReference>
<dbReference type="GO" id="GO:0006355">
    <property type="term" value="P:regulation of DNA-templated transcription"/>
    <property type="evidence" value="ECO:0007669"/>
    <property type="project" value="InterPro"/>
</dbReference>
<dbReference type="InterPro" id="IPR035965">
    <property type="entry name" value="PAS-like_dom_sf"/>
</dbReference>
<keyword evidence="2" id="KW-0973">c-di-GMP</keyword>
<keyword evidence="12" id="KW-1185">Reference proteome</keyword>
<dbReference type="InterPro" id="IPR000014">
    <property type="entry name" value="PAS"/>
</dbReference>
<dbReference type="SMART" id="SM00052">
    <property type="entry name" value="EAL"/>
    <property type="match status" value="1"/>
</dbReference>
<dbReference type="PROSITE" id="PS50113">
    <property type="entry name" value="PAC"/>
    <property type="match status" value="1"/>
</dbReference>
<dbReference type="PROSITE" id="PS50883">
    <property type="entry name" value="EAL"/>
    <property type="match status" value="1"/>
</dbReference>
<evidence type="ECO:0000313" key="12">
    <source>
        <dbReference type="Proteomes" id="UP000198575"/>
    </source>
</evidence>
<evidence type="ECO:0000259" key="7">
    <source>
        <dbReference type="PROSITE" id="PS50112"/>
    </source>
</evidence>
<dbReference type="SMART" id="SM00065">
    <property type="entry name" value="GAF"/>
    <property type="match status" value="1"/>
</dbReference>
<dbReference type="Pfam" id="PF00563">
    <property type="entry name" value="EAL"/>
    <property type="match status" value="1"/>
</dbReference>
<evidence type="ECO:0000256" key="4">
    <source>
        <dbReference type="ARBA" id="ARBA00022777"/>
    </source>
</evidence>
<dbReference type="InterPro" id="IPR013767">
    <property type="entry name" value="PAS_fold"/>
</dbReference>
<protein>
    <recommendedName>
        <fullName evidence="1">cyclic-guanylate-specific phosphodiesterase</fullName>
        <ecNumber evidence="1">3.1.4.52</ecNumber>
    </recommendedName>
</protein>
<dbReference type="PROSITE" id="PS50110">
    <property type="entry name" value="RESPONSE_REGULATORY"/>
    <property type="match status" value="1"/>
</dbReference>
<keyword evidence="4" id="KW-0418">Kinase</keyword>
<gene>
    <name evidence="11" type="ORF">SAMN05216289_102181</name>
</gene>
<dbReference type="InterPro" id="IPR001633">
    <property type="entry name" value="EAL_dom"/>
</dbReference>
<dbReference type="EMBL" id="FOVF01000002">
    <property type="protein sequence ID" value="SFN01632.1"/>
    <property type="molecule type" value="Genomic_DNA"/>
</dbReference>
<feature type="domain" description="Response regulatory" evidence="6">
    <location>
        <begin position="2"/>
        <end position="120"/>
    </location>
</feature>
<dbReference type="SUPFAM" id="SSF141868">
    <property type="entry name" value="EAL domain-like"/>
    <property type="match status" value="1"/>
</dbReference>
<reference evidence="11 12" key="1">
    <citation type="submission" date="2016-10" db="EMBL/GenBank/DDBJ databases">
        <authorList>
            <person name="de Groot N.N."/>
        </authorList>
    </citation>
    <scope>NUCLEOTIDE SEQUENCE [LARGE SCALE GENOMIC DNA]</scope>
    <source>
        <strain evidence="11 12">CGMCC 1.7659</strain>
    </source>
</reference>
<dbReference type="InterPro" id="IPR029016">
    <property type="entry name" value="GAF-like_dom_sf"/>
</dbReference>
<feature type="domain" description="PAS" evidence="7">
    <location>
        <begin position="298"/>
        <end position="370"/>
    </location>
</feature>
<dbReference type="SMART" id="SM00448">
    <property type="entry name" value="REC"/>
    <property type="match status" value="1"/>
</dbReference>
<evidence type="ECO:0000259" key="6">
    <source>
        <dbReference type="PROSITE" id="PS50110"/>
    </source>
</evidence>
<dbReference type="GO" id="GO:0016301">
    <property type="term" value="F:kinase activity"/>
    <property type="evidence" value="ECO:0007669"/>
    <property type="project" value="UniProtKB-KW"/>
</dbReference>
<dbReference type="GO" id="GO:0000160">
    <property type="term" value="P:phosphorelay signal transduction system"/>
    <property type="evidence" value="ECO:0007669"/>
    <property type="project" value="InterPro"/>
</dbReference>
<evidence type="ECO:0000256" key="1">
    <source>
        <dbReference type="ARBA" id="ARBA00012282"/>
    </source>
</evidence>
<dbReference type="NCBIfam" id="TIGR00254">
    <property type="entry name" value="GGDEF"/>
    <property type="match status" value="1"/>
</dbReference>
<evidence type="ECO:0000256" key="2">
    <source>
        <dbReference type="ARBA" id="ARBA00022636"/>
    </source>
</evidence>
<dbReference type="SMART" id="SM00267">
    <property type="entry name" value="GGDEF"/>
    <property type="match status" value="1"/>
</dbReference>
<dbReference type="CDD" id="cd01948">
    <property type="entry name" value="EAL"/>
    <property type="match status" value="1"/>
</dbReference>
<dbReference type="OrthoDB" id="9804951at2"/>
<dbReference type="STRING" id="578942.SAMN05216289_102181"/>
<dbReference type="RefSeq" id="WP_092404445.1">
    <property type="nucleotide sequence ID" value="NZ_FOVF01000002.1"/>
</dbReference>
<sequence>MKLLIVDDYPANLRLLRAQLEAEGHAVVEAPDGVEALAALNGDNDFDGIVSDILMPRMDGYRLCMEVRRSQKHARLPFLLYTSTYNSPADRELALAAGADAYIAKPAPIETLLEAIHRASAEDRQPLAPGTAEELQTPVLRQYSETLVRKLEDKSAELERAYEGLTQTEARLSGMVESALDAIIAVNDQQRIVLFNRAAEGMFDCPRSEALGASLSTFIPQRFRQQHERDVENFSSPSGQARPMSIPARMVWGVRRDGTEFPIEASVSRLNTSQGRLFVAFVRDITQRYRAEQELARSQAGLRHAQQLAKLAHFVSLADGRFESWSETLPDLIGSAADQVPANWRQWLTRVHPDDRDAFNEQADRAFEQHERAEFAYRLRRGEDWVHLRHVVVPSNHWSQRRDQPGGWFHTLQDVSEQKKTELGMRSLNRVLSVLSAINALIVHTRDRDELLRGVCRIAVEAGQFPRAWIGLLDHAGDGLGLMVSAGASPDYEDTLRQKLNEDSDLRKIVESLSTGKPHPIIINDLARDPRAIRESIDAGSRSLAMLPLTIEGKGVGALMLYAEMPDFFDSNEMELLNQLAADISFALEHLQKSEQIRYLAQYDSLTGLPNRQHFLDILSHQMYRHASSDNLLAVVFADLERLRHVNETLGRHGGDELLIQAGERLARANTSVARISVDIFALTLTDKASVAEVARSLEELKFRWLGVPFSIFGEELRIGCRIGIAIFPSDGDDAETLLRNAEAALRRTKSSSERIVFYSPELNARAAQALSFESRLRRAIKADEFLLHYQPKVDLGNGQICGVEALIRWQDPERGLIAPGEFIPVLEECGLIGEVGEWALRRALIDQGRWRETNANAPKVAVNVSSLQLRKTDFAELVCSLSESFDLSNLELEVTESLLMEELESSVQTLRKIRDKGVTVAVDDFGTGYSSLAYIAKLPITALKIDRSFIMEMNIGPQGLAIVSAIIALAHSLNLKVIAEGVETEEQSRLLHLLRCDEAQGYLFSRPLPADEMAELLATKAKLPVGNASSGKGQSMHRGA</sequence>
<evidence type="ECO:0000313" key="11">
    <source>
        <dbReference type="EMBL" id="SFN01632.1"/>
    </source>
</evidence>
<dbReference type="Proteomes" id="UP000198575">
    <property type="component" value="Unassembled WGS sequence"/>
</dbReference>
<dbReference type="CDD" id="cd00130">
    <property type="entry name" value="PAS"/>
    <property type="match status" value="2"/>
</dbReference>
<dbReference type="InterPro" id="IPR013655">
    <property type="entry name" value="PAS_fold_3"/>
</dbReference>
<dbReference type="CDD" id="cd17546">
    <property type="entry name" value="REC_hyHK_CKI1_RcsC-like"/>
    <property type="match status" value="1"/>
</dbReference>
<dbReference type="InterPro" id="IPR003018">
    <property type="entry name" value="GAF"/>
</dbReference>